<dbReference type="InterPro" id="IPR050198">
    <property type="entry name" value="Non-receptor_tyrosine_kinases"/>
</dbReference>
<dbReference type="AlphaFoldDB" id="A0A0D6L6A2"/>
<dbReference type="InterPro" id="IPR011009">
    <property type="entry name" value="Kinase-like_dom_sf"/>
</dbReference>
<dbReference type="SUPFAM" id="SSF55550">
    <property type="entry name" value="SH2 domain"/>
    <property type="match status" value="1"/>
</dbReference>
<dbReference type="Gene3D" id="3.30.505.10">
    <property type="entry name" value="SH2 domain"/>
    <property type="match status" value="1"/>
</dbReference>
<keyword evidence="2" id="KW-0067">ATP-binding</keyword>
<evidence type="ECO:0000256" key="1">
    <source>
        <dbReference type="ARBA" id="ARBA00022741"/>
    </source>
</evidence>
<dbReference type="InterPro" id="IPR036860">
    <property type="entry name" value="SH2_dom_sf"/>
</dbReference>
<dbReference type="InterPro" id="IPR001245">
    <property type="entry name" value="Ser-Thr/Tyr_kinase_cat_dom"/>
</dbReference>
<organism evidence="4 5">
    <name type="scientific">Ancylostoma ceylanicum</name>
    <dbReference type="NCBI Taxonomy" id="53326"/>
    <lineage>
        <taxon>Eukaryota</taxon>
        <taxon>Metazoa</taxon>
        <taxon>Ecdysozoa</taxon>
        <taxon>Nematoda</taxon>
        <taxon>Chromadorea</taxon>
        <taxon>Rhabditida</taxon>
        <taxon>Rhabditina</taxon>
        <taxon>Rhabditomorpha</taxon>
        <taxon>Strongyloidea</taxon>
        <taxon>Ancylostomatidae</taxon>
        <taxon>Ancylostomatinae</taxon>
        <taxon>Ancylostoma</taxon>
    </lineage>
</organism>
<evidence type="ECO:0000313" key="5">
    <source>
        <dbReference type="Proteomes" id="UP000054495"/>
    </source>
</evidence>
<gene>
    <name evidence="4" type="ORF">ANCCEY_13998</name>
</gene>
<accession>A0A0D6L6A2</accession>
<evidence type="ECO:0000313" key="4">
    <source>
        <dbReference type="EMBL" id="EPB66909.1"/>
    </source>
</evidence>
<dbReference type="GO" id="GO:0005524">
    <property type="term" value="F:ATP binding"/>
    <property type="evidence" value="ECO:0007669"/>
    <property type="project" value="UniProtKB-KW"/>
</dbReference>
<name>A0A0D6L6A2_9BILA</name>
<dbReference type="Gene3D" id="3.30.200.20">
    <property type="entry name" value="Phosphorylase Kinase, domain 1"/>
    <property type="match status" value="1"/>
</dbReference>
<dbReference type="Proteomes" id="UP000054495">
    <property type="component" value="Unassembled WGS sequence"/>
</dbReference>
<dbReference type="SUPFAM" id="SSF56112">
    <property type="entry name" value="Protein kinase-like (PK-like)"/>
    <property type="match status" value="1"/>
</dbReference>
<dbReference type="EMBL" id="KE125857">
    <property type="protein sequence ID" value="EPB66909.1"/>
    <property type="molecule type" value="Genomic_DNA"/>
</dbReference>
<evidence type="ECO:0000259" key="3">
    <source>
        <dbReference type="Pfam" id="PF07714"/>
    </source>
</evidence>
<reference evidence="4 5" key="1">
    <citation type="submission" date="2013-05" db="EMBL/GenBank/DDBJ databases">
        <title>Draft genome of the parasitic nematode Anyclostoma ceylanicum.</title>
        <authorList>
            <person name="Mitreva M."/>
        </authorList>
    </citation>
    <scope>NUCLEOTIDE SEQUENCE [LARGE SCALE GENOMIC DNA]</scope>
</reference>
<feature type="domain" description="Serine-threonine/tyrosine-protein kinase catalytic" evidence="3">
    <location>
        <begin position="154"/>
        <end position="196"/>
    </location>
</feature>
<keyword evidence="1" id="KW-0547">Nucleotide-binding</keyword>
<dbReference type="GO" id="GO:0004672">
    <property type="term" value="F:protein kinase activity"/>
    <property type="evidence" value="ECO:0007669"/>
    <property type="project" value="InterPro"/>
</dbReference>
<sequence>MKYLVYLTQISRLMKRKTKHKAKKDMKRRFVGSISTEFVTFNYSRQSPPTKGCCFAEELEKLTANGSRALPDGVYATWEDIDKPIDEKEDEAQGKKGYEKKVRGKLKNVIVRRKNGKYLVEVARLFETIPQLIKHYRQTPGKLNKTKGCSDIGKAKIKEMMKEARLMRNFRHRNVVRIYGVAVDEQPLYIILELVSGWLFLIDGTS</sequence>
<protein>
    <recommendedName>
        <fullName evidence="3">Serine-threonine/tyrosine-protein kinase catalytic domain-containing protein</fullName>
    </recommendedName>
</protein>
<dbReference type="Pfam" id="PF07714">
    <property type="entry name" value="PK_Tyr_Ser-Thr"/>
    <property type="match status" value="1"/>
</dbReference>
<dbReference type="PANTHER" id="PTHR24418">
    <property type="entry name" value="TYROSINE-PROTEIN KINASE"/>
    <property type="match status" value="1"/>
</dbReference>
<evidence type="ECO:0000256" key="2">
    <source>
        <dbReference type="ARBA" id="ARBA00022840"/>
    </source>
</evidence>
<keyword evidence="5" id="KW-1185">Reference proteome</keyword>
<proteinExistence type="predicted"/>